<keyword evidence="7 8" id="KW-0998">Cell outer membrane</keyword>
<reference evidence="12 13" key="1">
    <citation type="submission" date="2024-06" db="EMBL/GenBank/DDBJ databases">
        <title>Chitinophaga defluvii sp. nov., isolated from municipal sewage.</title>
        <authorList>
            <person name="Zhang L."/>
        </authorList>
    </citation>
    <scope>NUCLEOTIDE SEQUENCE [LARGE SCALE GENOMIC DNA]</scope>
    <source>
        <strain evidence="12 13">H8</strain>
    </source>
</reference>
<dbReference type="SUPFAM" id="SSF56935">
    <property type="entry name" value="Porins"/>
    <property type="match status" value="1"/>
</dbReference>
<evidence type="ECO:0000256" key="8">
    <source>
        <dbReference type="PROSITE-ProRule" id="PRU01360"/>
    </source>
</evidence>
<dbReference type="SUPFAM" id="SSF49464">
    <property type="entry name" value="Carboxypeptidase regulatory domain-like"/>
    <property type="match status" value="1"/>
</dbReference>
<evidence type="ECO:0000256" key="7">
    <source>
        <dbReference type="ARBA" id="ARBA00023237"/>
    </source>
</evidence>
<evidence type="ECO:0000256" key="9">
    <source>
        <dbReference type="RuleBase" id="RU003357"/>
    </source>
</evidence>
<keyword evidence="6 8" id="KW-0472">Membrane</keyword>
<evidence type="ECO:0000256" key="4">
    <source>
        <dbReference type="ARBA" id="ARBA00022692"/>
    </source>
</evidence>
<accession>A0ABV2SZ75</accession>
<evidence type="ECO:0000256" key="6">
    <source>
        <dbReference type="ARBA" id="ARBA00023136"/>
    </source>
</evidence>
<keyword evidence="13" id="KW-1185">Reference proteome</keyword>
<dbReference type="EMBL" id="JBEXAC010000001">
    <property type="protein sequence ID" value="MET6996083.1"/>
    <property type="molecule type" value="Genomic_DNA"/>
</dbReference>
<dbReference type="Gene3D" id="2.170.130.10">
    <property type="entry name" value="TonB-dependent receptor, plug domain"/>
    <property type="match status" value="1"/>
</dbReference>
<dbReference type="Gene3D" id="2.40.170.20">
    <property type="entry name" value="TonB-dependent receptor, beta-barrel domain"/>
    <property type="match status" value="1"/>
</dbReference>
<keyword evidence="5 9" id="KW-0798">TonB box</keyword>
<dbReference type="InterPro" id="IPR000531">
    <property type="entry name" value="Beta-barrel_TonB"/>
</dbReference>
<evidence type="ECO:0000313" key="13">
    <source>
        <dbReference type="Proteomes" id="UP001549749"/>
    </source>
</evidence>
<proteinExistence type="inferred from homology"/>
<feature type="domain" description="TonB-dependent receptor-like beta-barrel" evidence="10">
    <location>
        <begin position="514"/>
        <end position="1103"/>
    </location>
</feature>
<dbReference type="InterPro" id="IPR023996">
    <property type="entry name" value="TonB-dep_OMP_SusC/RagA"/>
</dbReference>
<comment type="subcellular location">
    <subcellularLocation>
        <location evidence="1 8">Cell outer membrane</location>
        <topology evidence="1 8">Multi-pass membrane protein</topology>
    </subcellularLocation>
</comment>
<organism evidence="12 13">
    <name type="scientific">Chitinophaga defluvii</name>
    <dbReference type="NCBI Taxonomy" id="3163343"/>
    <lineage>
        <taxon>Bacteria</taxon>
        <taxon>Pseudomonadati</taxon>
        <taxon>Bacteroidota</taxon>
        <taxon>Chitinophagia</taxon>
        <taxon>Chitinophagales</taxon>
        <taxon>Chitinophagaceae</taxon>
        <taxon>Chitinophaga</taxon>
    </lineage>
</organism>
<dbReference type="Pfam" id="PF07715">
    <property type="entry name" value="Plug"/>
    <property type="match status" value="1"/>
</dbReference>
<evidence type="ECO:0000256" key="1">
    <source>
        <dbReference type="ARBA" id="ARBA00004571"/>
    </source>
</evidence>
<dbReference type="Gene3D" id="2.60.40.1120">
    <property type="entry name" value="Carboxypeptidase-like, regulatory domain"/>
    <property type="match status" value="1"/>
</dbReference>
<dbReference type="InterPro" id="IPR037066">
    <property type="entry name" value="Plug_dom_sf"/>
</dbReference>
<evidence type="ECO:0000256" key="2">
    <source>
        <dbReference type="ARBA" id="ARBA00022448"/>
    </source>
</evidence>
<comment type="similarity">
    <text evidence="8 9">Belongs to the TonB-dependent receptor family.</text>
</comment>
<dbReference type="InterPro" id="IPR039426">
    <property type="entry name" value="TonB-dep_rcpt-like"/>
</dbReference>
<protein>
    <submittedName>
        <fullName evidence="12">TonB-dependent receptor</fullName>
    </submittedName>
</protein>
<keyword evidence="3 8" id="KW-1134">Transmembrane beta strand</keyword>
<evidence type="ECO:0000313" key="12">
    <source>
        <dbReference type="EMBL" id="MET6996083.1"/>
    </source>
</evidence>
<evidence type="ECO:0000259" key="10">
    <source>
        <dbReference type="Pfam" id="PF00593"/>
    </source>
</evidence>
<dbReference type="PROSITE" id="PS52016">
    <property type="entry name" value="TONB_DEPENDENT_REC_3"/>
    <property type="match status" value="1"/>
</dbReference>
<comment type="caution">
    <text evidence="12">The sequence shown here is derived from an EMBL/GenBank/DDBJ whole genome shotgun (WGS) entry which is preliminary data.</text>
</comment>
<dbReference type="InterPro" id="IPR036942">
    <property type="entry name" value="Beta-barrel_TonB_sf"/>
</dbReference>
<evidence type="ECO:0000256" key="5">
    <source>
        <dbReference type="ARBA" id="ARBA00023077"/>
    </source>
</evidence>
<dbReference type="Pfam" id="PF13715">
    <property type="entry name" value="CarbopepD_reg_2"/>
    <property type="match status" value="1"/>
</dbReference>
<gene>
    <name evidence="12" type="ORF">ABR189_01825</name>
</gene>
<dbReference type="Proteomes" id="UP001549749">
    <property type="component" value="Unassembled WGS sequence"/>
</dbReference>
<evidence type="ECO:0000256" key="3">
    <source>
        <dbReference type="ARBA" id="ARBA00022452"/>
    </source>
</evidence>
<feature type="domain" description="TonB-dependent receptor plug" evidence="11">
    <location>
        <begin position="206"/>
        <end position="314"/>
    </location>
</feature>
<keyword evidence="12" id="KW-0675">Receptor</keyword>
<keyword evidence="4 8" id="KW-0812">Transmembrane</keyword>
<keyword evidence="2 8" id="KW-0813">Transport</keyword>
<dbReference type="NCBIfam" id="TIGR04056">
    <property type="entry name" value="OMP_RagA_SusC"/>
    <property type="match status" value="1"/>
</dbReference>
<dbReference type="InterPro" id="IPR012910">
    <property type="entry name" value="Plug_dom"/>
</dbReference>
<dbReference type="Pfam" id="PF00593">
    <property type="entry name" value="TonB_dep_Rec_b-barrel"/>
    <property type="match status" value="1"/>
</dbReference>
<dbReference type="NCBIfam" id="TIGR04057">
    <property type="entry name" value="SusC_RagA_signa"/>
    <property type="match status" value="1"/>
</dbReference>
<name>A0ABV2SZ75_9BACT</name>
<dbReference type="InterPro" id="IPR023997">
    <property type="entry name" value="TonB-dep_OMP_SusC/RagA_CS"/>
</dbReference>
<sequence length="1139" mass="127858">MKLTSFMLLFFGLHLSGRSVSQTVTLSGTHLKLETVLTTIEKQTGFISLYDRGDMANALPVSVAANRRSLRDFLDTVFKYQPLTYTIRKTTIFIKPKPSGNTQPVSPASLSDTVQLPITGKVTDENGQPLIGVSIRVKGTSAGTVTNTDGGYTIRANAPTTLLFSYIGYVPQEAGVSKSGELDIILKQLPAALEEAVVVGYGTQKKANLTGAVDRIGGEVLRNRPVPRLSQALQGQIGNLNVVTSTEGGAPGAKQNLNVRGFTGLGNMAPPLVVIDGIPGGDINTINPNDVEDISVLKDAASSAIYGATGAYGVILITTKQGKRNQRARVSYNNNISFAQAINVPRMMNSLDFANLYNEAFLNAGRSQWFDNETIGRIKDYQSGKLKDETVLTPDGFAWMQWNAANANNDWFNIYLKDLSNSQQHNIDVRGGSDKITYYLGAGLNARNGMFNYADEKYRQYNLRANINGDVTSWMKFAFRSSFNRENNDVPFFYGNSGIWMMEQIARRFPTVPLRNPDGNYSYDSFVPFFEQGGRNKNTRDNLSLTGELIVNPLKGWDITANYTLTTTGFNDERQGKTFYLPLPKDGELRGGQYPDEVNRTFSAANTHVINFFSSYEKQLSDHYVKVMGGYIRQEYNYKELYGKNSFTYSQNLPSLALTYFPQPVVSDVLNDFGLEGFFGRINYNYKQKLLLELNGRYDATSRFLSNDRWAFFPGISAGYVPSKEDFWKGIEKTVNYLKFRGSYAALGDQESFLEWTPPYYYYPFYPALRTTTPPNTNWLFGSGDKQAAVTSPEKLVPNNLTWQKPVSLNLGVDMAFLDWRLNANLDYFVRTVNDLVGPAKSLPGVLGIAAPRENNSRMQTRGFELTLEWKDKIGKLQYQVRGVLSDYKGKILKYPNKTGILSDWYEGQQLGDIWGYRTIGLFKDDAEVANAPSQSFLYGNWGAGDVHYADLNGDKKIDRGDYTRANPGDLAIIGNESPRYAYSLTLSLQYAGFDFSTFLQGVAKRDAWVSSNYFWGIIGHEWNSSPFTVHQDRWTQDNPGGYFPKFYMNEQNDKNTQVQTRYLQNAAYMRIKNMQLGYTLPKTILQRLDFEKLRVYVSIDNLATFTKQIRTMDPELSIGNGRLYPLQRTFSFGINASL</sequence>
<evidence type="ECO:0000259" key="11">
    <source>
        <dbReference type="Pfam" id="PF07715"/>
    </source>
</evidence>
<dbReference type="InterPro" id="IPR008969">
    <property type="entry name" value="CarboxyPept-like_regulatory"/>
</dbReference>
<dbReference type="RefSeq" id="WP_354658731.1">
    <property type="nucleotide sequence ID" value="NZ_JBEXAC010000001.1"/>
</dbReference>